<dbReference type="GO" id="GO:0004521">
    <property type="term" value="F:RNA endonuclease activity"/>
    <property type="evidence" value="ECO:0007669"/>
    <property type="project" value="InterPro"/>
</dbReference>
<gene>
    <name evidence="4" type="ORF">CNX65_06130</name>
</gene>
<dbReference type="InterPro" id="IPR000026">
    <property type="entry name" value="N1-like"/>
</dbReference>
<dbReference type="RefSeq" id="WP_096491886.1">
    <property type="nucleotide sequence ID" value="NZ_CP023445.1"/>
</dbReference>
<evidence type="ECO:0000313" key="5">
    <source>
        <dbReference type="Proteomes" id="UP000218505"/>
    </source>
</evidence>
<evidence type="ECO:0000313" key="4">
    <source>
        <dbReference type="EMBL" id="ATE52909.1"/>
    </source>
</evidence>
<evidence type="ECO:0000256" key="3">
    <source>
        <dbReference type="SAM" id="MobiDB-lite"/>
    </source>
</evidence>
<evidence type="ECO:0000256" key="1">
    <source>
        <dbReference type="ARBA" id="ARBA00022722"/>
    </source>
</evidence>
<dbReference type="GO" id="GO:0016787">
    <property type="term" value="F:hydrolase activity"/>
    <property type="evidence" value="ECO:0007669"/>
    <property type="project" value="UniProtKB-KW"/>
</dbReference>
<evidence type="ECO:0000256" key="2">
    <source>
        <dbReference type="ARBA" id="ARBA00022801"/>
    </source>
</evidence>
<dbReference type="InterPro" id="IPR016191">
    <property type="entry name" value="Ribonuclease/ribotoxin"/>
</dbReference>
<feature type="region of interest" description="Disordered" evidence="3">
    <location>
        <begin position="27"/>
        <end position="53"/>
    </location>
</feature>
<organism evidence="4 5">
    <name type="scientific">Actinosynnema pretiosum</name>
    <dbReference type="NCBI Taxonomy" id="42197"/>
    <lineage>
        <taxon>Bacteria</taxon>
        <taxon>Bacillati</taxon>
        <taxon>Actinomycetota</taxon>
        <taxon>Actinomycetes</taxon>
        <taxon>Pseudonocardiales</taxon>
        <taxon>Pseudonocardiaceae</taxon>
        <taxon>Actinosynnema</taxon>
    </lineage>
</organism>
<accession>A0A290Z1S6</accession>
<proteinExistence type="predicted"/>
<dbReference type="Gene3D" id="3.10.450.30">
    <property type="entry name" value="Microbial ribonucleases"/>
    <property type="match status" value="1"/>
</dbReference>
<keyword evidence="2" id="KW-0378">Hydrolase</keyword>
<dbReference type="SUPFAM" id="SSF53933">
    <property type="entry name" value="Microbial ribonucleases"/>
    <property type="match status" value="1"/>
</dbReference>
<protein>
    <submittedName>
        <fullName evidence="4">Ribonuclease N</fullName>
    </submittedName>
</protein>
<keyword evidence="1" id="KW-0540">Nuclease</keyword>
<dbReference type="EMBL" id="CP023445">
    <property type="protein sequence ID" value="ATE52909.1"/>
    <property type="molecule type" value="Genomic_DNA"/>
</dbReference>
<reference evidence="4" key="1">
    <citation type="submission" date="2017-09" db="EMBL/GenBank/DDBJ databases">
        <title>Complete Genome Sequence of ansamitocin-producing Bacterium Actinosynnema pretiosum X47.</title>
        <authorList>
            <person name="Cao G."/>
            <person name="Zong G."/>
            <person name="Zhong C."/>
            <person name="Fu J."/>
        </authorList>
    </citation>
    <scope>NUCLEOTIDE SEQUENCE [LARGE SCALE GENOMIC DNA]</scope>
    <source>
        <strain evidence="4">X47</strain>
    </source>
</reference>
<dbReference type="KEGG" id="apre:CNX65_06130"/>
<name>A0A290Z1S6_9PSEU</name>
<feature type="compositionally biased region" description="Low complexity" evidence="3">
    <location>
        <begin position="37"/>
        <end position="52"/>
    </location>
</feature>
<dbReference type="Proteomes" id="UP000218505">
    <property type="component" value="Chromosome"/>
</dbReference>
<dbReference type="Pfam" id="PF00545">
    <property type="entry name" value="Ribonuclease"/>
    <property type="match status" value="1"/>
</dbReference>
<sequence>MTPGRRLTVALVGLIALVVVGYFAKDRGNDSTPAPPSSSAGSTSVPGASASGFSVQPLSELPAQAAETWKLITSDGPFPYPRNDGVVFRNREKLLPQHKGEYYREYTVPTPGSRDRGARRLVTGQEDEVYYTADHYESFVVVDVAR</sequence>
<dbReference type="GO" id="GO:0003723">
    <property type="term" value="F:RNA binding"/>
    <property type="evidence" value="ECO:0007669"/>
    <property type="project" value="InterPro"/>
</dbReference>
<dbReference type="AlphaFoldDB" id="A0A290Z1S6"/>
<keyword evidence="5" id="KW-1185">Reference proteome</keyword>